<feature type="transmembrane region" description="Helical" evidence="8">
    <location>
        <begin position="65"/>
        <end position="90"/>
    </location>
</feature>
<evidence type="ECO:0000256" key="7">
    <source>
        <dbReference type="ARBA" id="ARBA00023136"/>
    </source>
</evidence>
<dbReference type="InterPro" id="IPR000515">
    <property type="entry name" value="MetI-like"/>
</dbReference>
<feature type="transmembrane region" description="Helical" evidence="8">
    <location>
        <begin position="524"/>
        <end position="543"/>
    </location>
</feature>
<feature type="domain" description="ABC transmembrane type-1" evidence="9">
    <location>
        <begin position="60"/>
        <end position="273"/>
    </location>
</feature>
<keyword evidence="6 8" id="KW-1133">Transmembrane helix</keyword>
<evidence type="ECO:0000256" key="3">
    <source>
        <dbReference type="ARBA" id="ARBA00022475"/>
    </source>
</evidence>
<dbReference type="PANTHER" id="PTHR43357:SF4">
    <property type="entry name" value="INNER MEMBRANE ABC TRANSPORTER PERMEASE PROTEIN YDCV"/>
    <property type="match status" value="1"/>
</dbReference>
<dbReference type="GO" id="GO:0005886">
    <property type="term" value="C:plasma membrane"/>
    <property type="evidence" value="ECO:0007669"/>
    <property type="project" value="UniProtKB-SubCell"/>
</dbReference>
<feature type="transmembrane region" description="Helical" evidence="8">
    <location>
        <begin position="353"/>
        <end position="379"/>
    </location>
</feature>
<dbReference type="EMBL" id="JANIBC010000002">
    <property type="protein sequence ID" value="MCQ8184730.1"/>
    <property type="molecule type" value="Genomic_DNA"/>
</dbReference>
<dbReference type="AlphaFoldDB" id="A0A9X2L7X1"/>
<comment type="caution">
    <text evidence="10">The sequence shown here is derived from an EMBL/GenBank/DDBJ whole genome shotgun (WGS) entry which is preliminary data.</text>
</comment>
<proteinExistence type="inferred from homology"/>
<evidence type="ECO:0000313" key="11">
    <source>
        <dbReference type="Proteomes" id="UP001142610"/>
    </source>
</evidence>
<feature type="transmembrane region" description="Helical" evidence="8">
    <location>
        <begin position="254"/>
        <end position="277"/>
    </location>
</feature>
<feature type="transmembrane region" description="Helical" evidence="8">
    <location>
        <begin position="391"/>
        <end position="418"/>
    </location>
</feature>
<dbReference type="Gene3D" id="1.10.3720.10">
    <property type="entry name" value="MetI-like"/>
    <property type="match status" value="2"/>
</dbReference>
<evidence type="ECO:0000259" key="9">
    <source>
        <dbReference type="PROSITE" id="PS50928"/>
    </source>
</evidence>
<feature type="transmembrane region" description="Helical" evidence="8">
    <location>
        <begin position="102"/>
        <end position="128"/>
    </location>
</feature>
<evidence type="ECO:0000256" key="8">
    <source>
        <dbReference type="RuleBase" id="RU363032"/>
    </source>
</evidence>
<evidence type="ECO:0000256" key="6">
    <source>
        <dbReference type="ARBA" id="ARBA00022989"/>
    </source>
</evidence>
<keyword evidence="3" id="KW-1003">Cell membrane</keyword>
<evidence type="ECO:0000256" key="1">
    <source>
        <dbReference type="ARBA" id="ARBA00004429"/>
    </source>
</evidence>
<feature type="domain" description="ABC transmembrane type-1" evidence="9">
    <location>
        <begin position="357"/>
        <end position="543"/>
    </location>
</feature>
<keyword evidence="2 8" id="KW-0813">Transport</keyword>
<accession>A0A9X2L7X1</accession>
<dbReference type="CDD" id="cd06261">
    <property type="entry name" value="TM_PBP2"/>
    <property type="match status" value="1"/>
</dbReference>
<dbReference type="PANTHER" id="PTHR43357">
    <property type="entry name" value="INNER MEMBRANE ABC TRANSPORTER PERMEASE PROTEIN YDCV"/>
    <property type="match status" value="1"/>
</dbReference>
<comment type="similarity">
    <text evidence="8">Belongs to the binding-protein-dependent transport system permease family.</text>
</comment>
<feature type="transmembrane region" description="Helical" evidence="8">
    <location>
        <begin position="424"/>
        <end position="443"/>
    </location>
</feature>
<feature type="transmembrane region" description="Helical" evidence="8">
    <location>
        <begin position="209"/>
        <end position="234"/>
    </location>
</feature>
<dbReference type="PROSITE" id="PS50928">
    <property type="entry name" value="ABC_TM1"/>
    <property type="match status" value="2"/>
</dbReference>
<keyword evidence="4" id="KW-0997">Cell inner membrane</keyword>
<keyword evidence="7 8" id="KW-0472">Membrane</keyword>
<dbReference type="InterPro" id="IPR035906">
    <property type="entry name" value="MetI-like_sf"/>
</dbReference>
<evidence type="ECO:0000256" key="2">
    <source>
        <dbReference type="ARBA" id="ARBA00022448"/>
    </source>
</evidence>
<sequence length="558" mass="57743">MPRRRRDVQDWAGLLGAALTSGLAAAVLASALLLTIGQAVGGASRWTGEGLRSLLAAPGIGRSALLSLTTGLAATAIAYGGAMALAALAAEHSAKREGAMKLLLAVPHTAVALGLAFLLAPSGLLARAVSPFFGWEAPPQFPVPGDPFGIALTLGLAAKELPFLFIMVLTAIRTLPTERLAAQTAALGYRPLRGWLSVQMPLIHKQTGIAALIALVYAVGASEQGLILGPTLGAPLPVRLIEWFTDPDLSARSTLAAGSLLLVLIALAAAAIWEAALRAGGAIMRTRLQTGRRSGFGERLIRPVRYACLGLLVAAVLGLLGLCLSSFAGPWRFPDLLPRSLTLTLWRQQGELLTGPFATSGLLAVLSAPIATLIGLGAGELVRGRALLSRILTAVLLSLLLVPEPVLMFGLGTVLTLWRADGGLMGALLLHLVYAVPYAFLLLRAADAAIPANLERAARSLGATRRRAFLTIRLPLLAPAIAASLFLTAIISVGLYLPTLVGGAGRVASLTTEGVALAAGDRRMAGAFALMLTSLPILLLLLSEGVRRAASKRGSGHA</sequence>
<evidence type="ECO:0000256" key="4">
    <source>
        <dbReference type="ARBA" id="ARBA00022519"/>
    </source>
</evidence>
<organism evidence="10 11">
    <name type="scientific">Parvularcula maris</name>
    <dbReference type="NCBI Taxonomy" id="2965077"/>
    <lineage>
        <taxon>Bacteria</taxon>
        <taxon>Pseudomonadati</taxon>
        <taxon>Pseudomonadota</taxon>
        <taxon>Alphaproteobacteria</taxon>
        <taxon>Parvularculales</taxon>
        <taxon>Parvularculaceae</taxon>
        <taxon>Parvularcula</taxon>
    </lineage>
</organism>
<dbReference type="Pfam" id="PF00528">
    <property type="entry name" value="BPD_transp_1"/>
    <property type="match status" value="1"/>
</dbReference>
<protein>
    <submittedName>
        <fullName evidence="10">ABC transporter permease subunit</fullName>
    </submittedName>
</protein>
<feature type="transmembrane region" description="Helical" evidence="8">
    <location>
        <begin position="306"/>
        <end position="333"/>
    </location>
</feature>
<comment type="subcellular location">
    <subcellularLocation>
        <location evidence="1">Cell inner membrane</location>
        <topology evidence="1">Multi-pass membrane protein</topology>
    </subcellularLocation>
    <subcellularLocation>
        <location evidence="8">Cell membrane</location>
        <topology evidence="8">Multi-pass membrane protein</topology>
    </subcellularLocation>
</comment>
<dbReference type="GO" id="GO:0055085">
    <property type="term" value="P:transmembrane transport"/>
    <property type="evidence" value="ECO:0007669"/>
    <property type="project" value="InterPro"/>
</dbReference>
<name>A0A9X2L7X1_9PROT</name>
<keyword evidence="11" id="KW-1185">Reference proteome</keyword>
<evidence type="ECO:0000313" key="10">
    <source>
        <dbReference type="EMBL" id="MCQ8184730.1"/>
    </source>
</evidence>
<keyword evidence="5 8" id="KW-0812">Transmembrane</keyword>
<dbReference type="Proteomes" id="UP001142610">
    <property type="component" value="Unassembled WGS sequence"/>
</dbReference>
<evidence type="ECO:0000256" key="5">
    <source>
        <dbReference type="ARBA" id="ARBA00022692"/>
    </source>
</evidence>
<reference evidence="10" key="1">
    <citation type="submission" date="2022-07" db="EMBL/GenBank/DDBJ databases">
        <title>Parvularcula maris sp. nov., an algicidal bacterium isolated from seawater.</title>
        <authorList>
            <person name="Li F."/>
        </authorList>
    </citation>
    <scope>NUCLEOTIDE SEQUENCE</scope>
    <source>
        <strain evidence="10">BGMRC 0090</strain>
    </source>
</reference>
<dbReference type="SUPFAM" id="SSF161098">
    <property type="entry name" value="MetI-like"/>
    <property type="match status" value="2"/>
</dbReference>
<feature type="transmembrane region" description="Helical" evidence="8">
    <location>
        <begin position="474"/>
        <end position="497"/>
    </location>
</feature>
<gene>
    <name evidence="10" type="ORF">NOG11_04950</name>
</gene>
<feature type="transmembrane region" description="Helical" evidence="8">
    <location>
        <begin position="148"/>
        <end position="172"/>
    </location>
</feature>